<evidence type="ECO:0000256" key="1">
    <source>
        <dbReference type="SAM" id="Phobius"/>
    </source>
</evidence>
<name>A0A2M9HB05_9BIFI</name>
<keyword evidence="1" id="KW-0472">Membrane</keyword>
<comment type="caution">
    <text evidence="2">The sequence shown here is derived from an EMBL/GenBank/DDBJ whole genome shotgun (WGS) entry which is preliminary data.</text>
</comment>
<sequence>MFLVLMFVLTLISASVLMAGVKLMRARTRIPVYPLGLALAVVGGVATVAFLVIFIVYAIG</sequence>
<reference evidence="2 3" key="1">
    <citation type="submission" date="2017-10" db="EMBL/GenBank/DDBJ databases">
        <title>Draft genome sequences of strains TRE 1, TRE 9, TRE H and TRI 7, isolated from tamarins, belonging to four potential novel Bifidobacterium species.</title>
        <authorList>
            <person name="Mattarelli P."/>
            <person name="Modesto M."/>
            <person name="Puglisi E."/>
            <person name="Morelli L."/>
            <person name="Spezio C."/>
            <person name="Bonetti A."/>
            <person name="Sandri C."/>
        </authorList>
    </citation>
    <scope>NUCLEOTIDE SEQUENCE [LARGE SCALE GENOMIC DNA]</scope>
    <source>
        <strain evidence="3">TRE1</strain>
    </source>
</reference>
<dbReference type="EMBL" id="PEBI01000001">
    <property type="protein sequence ID" value="PJM73977.1"/>
    <property type="molecule type" value="Genomic_DNA"/>
</dbReference>
<evidence type="ECO:0000313" key="3">
    <source>
        <dbReference type="Proteomes" id="UP000229095"/>
    </source>
</evidence>
<dbReference type="Proteomes" id="UP000229095">
    <property type="component" value="Unassembled WGS sequence"/>
</dbReference>
<proteinExistence type="predicted"/>
<gene>
    <name evidence="2" type="ORF">CS006_02170</name>
</gene>
<protein>
    <submittedName>
        <fullName evidence="2">Uncharacterized protein</fullName>
    </submittedName>
</protein>
<keyword evidence="3" id="KW-1185">Reference proteome</keyword>
<organism evidence="2 3">
    <name type="scientific">Bifidobacterium primatium</name>
    <dbReference type="NCBI Taxonomy" id="2045438"/>
    <lineage>
        <taxon>Bacteria</taxon>
        <taxon>Bacillati</taxon>
        <taxon>Actinomycetota</taxon>
        <taxon>Actinomycetes</taxon>
        <taxon>Bifidobacteriales</taxon>
        <taxon>Bifidobacteriaceae</taxon>
        <taxon>Bifidobacterium</taxon>
    </lineage>
</organism>
<dbReference type="AlphaFoldDB" id="A0A2M9HB05"/>
<keyword evidence="1" id="KW-0812">Transmembrane</keyword>
<evidence type="ECO:0000313" key="2">
    <source>
        <dbReference type="EMBL" id="PJM73977.1"/>
    </source>
</evidence>
<feature type="transmembrane region" description="Helical" evidence="1">
    <location>
        <begin position="35"/>
        <end position="59"/>
    </location>
</feature>
<keyword evidence="1" id="KW-1133">Transmembrane helix</keyword>
<accession>A0A2M9HB05</accession>